<protein>
    <submittedName>
        <fullName evidence="2">Uncharacterized protein</fullName>
    </submittedName>
</protein>
<keyword evidence="1" id="KW-0472">Membrane</keyword>
<evidence type="ECO:0000256" key="1">
    <source>
        <dbReference type="SAM" id="Phobius"/>
    </source>
</evidence>
<keyword evidence="1" id="KW-1133">Transmembrane helix</keyword>
<dbReference type="AlphaFoldDB" id="A0AB33AH93"/>
<dbReference type="EMBL" id="CP004374">
    <property type="protein sequence ID" value="AGM31119.1"/>
    <property type="molecule type" value="Genomic_DNA"/>
</dbReference>
<name>A0AB33AH93_9MYCO</name>
<sequence>MDRPLHQMAASMDDNSGTGSPALKVLNAVPDWGVTGRTNMQRRYLVSGLLASGVVCALATASPAMANGGGQNCVTVPNANTVCSSPGNVQITSATPIYEGPPPSIYPPYYPFGIGGYTVMHGHSGE</sequence>
<proteinExistence type="predicted"/>
<organism evidence="2 3">
    <name type="scientific">Mycobacteroides abscessus subsp. bolletii 50594</name>
    <dbReference type="NCBI Taxonomy" id="1303024"/>
    <lineage>
        <taxon>Bacteria</taxon>
        <taxon>Bacillati</taxon>
        <taxon>Actinomycetota</taxon>
        <taxon>Actinomycetes</taxon>
        <taxon>Mycobacteriales</taxon>
        <taxon>Mycobacteriaceae</taxon>
        <taxon>Mycobacteroides</taxon>
        <taxon>Mycobacteroides abscessus</taxon>
    </lineage>
</organism>
<keyword evidence="1" id="KW-0812">Transmembrane</keyword>
<feature type="transmembrane region" description="Helical" evidence="1">
    <location>
        <begin position="44"/>
        <end position="66"/>
    </location>
</feature>
<accession>A0AB33AH93</accession>
<gene>
    <name evidence="2" type="ORF">MASS_4517</name>
</gene>
<dbReference type="Proteomes" id="UP000013961">
    <property type="component" value="Chromosome"/>
</dbReference>
<evidence type="ECO:0000313" key="2">
    <source>
        <dbReference type="EMBL" id="AGM31119.1"/>
    </source>
</evidence>
<dbReference type="KEGG" id="mabb:MASS_4517"/>
<evidence type="ECO:0000313" key="3">
    <source>
        <dbReference type="Proteomes" id="UP000013961"/>
    </source>
</evidence>
<reference evidence="2 3" key="1">
    <citation type="journal article" date="2013" name="Genome Announc.">
        <title>Complete Genome Sequence of Mycobacterium massiliense Clinical Strain Asan 50594, Belonging to the Type II Genotype.</title>
        <authorList>
            <person name="Kim B.J."/>
            <person name="Kim B.R."/>
            <person name="Hong S.H."/>
            <person name="Seok S.H."/>
            <person name="Kook Y.H."/>
            <person name="Kim B.J."/>
        </authorList>
    </citation>
    <scope>NUCLEOTIDE SEQUENCE [LARGE SCALE GENOMIC DNA]</scope>
    <source>
        <strain evidence="2 3">50594</strain>
    </source>
</reference>